<dbReference type="InterPro" id="IPR013783">
    <property type="entry name" value="Ig-like_fold"/>
</dbReference>
<protein>
    <submittedName>
        <fullName evidence="4">Putative secreted protein</fullName>
    </submittedName>
</protein>
<evidence type="ECO:0000313" key="5">
    <source>
        <dbReference type="Proteomes" id="UP000187464"/>
    </source>
</evidence>
<evidence type="ECO:0000259" key="2">
    <source>
        <dbReference type="Pfam" id="PF01833"/>
    </source>
</evidence>
<gene>
    <name evidence="4" type="ORF">PSM36_3114</name>
</gene>
<evidence type="ECO:0000313" key="4">
    <source>
        <dbReference type="EMBL" id="SCD21903.1"/>
    </source>
</evidence>
<organism evidence="4 5">
    <name type="scientific">Proteiniphilum saccharofermentans</name>
    <dbReference type="NCBI Taxonomy" id="1642647"/>
    <lineage>
        <taxon>Bacteria</taxon>
        <taxon>Pseudomonadati</taxon>
        <taxon>Bacteroidota</taxon>
        <taxon>Bacteroidia</taxon>
        <taxon>Bacteroidales</taxon>
        <taxon>Dysgonomonadaceae</taxon>
        <taxon>Proteiniphilum</taxon>
    </lineage>
</organism>
<dbReference type="InterPro" id="IPR002909">
    <property type="entry name" value="IPT_dom"/>
</dbReference>
<keyword evidence="5" id="KW-1185">Reference proteome</keyword>
<dbReference type="RefSeq" id="WP_076931638.1">
    <property type="nucleotide sequence ID" value="NZ_LT605205.1"/>
</dbReference>
<proteinExistence type="predicted"/>
<dbReference type="Pfam" id="PF18329">
    <property type="entry name" value="SGBP_B_XBD"/>
    <property type="match status" value="1"/>
</dbReference>
<dbReference type="Pfam" id="PF01833">
    <property type="entry name" value="TIG"/>
    <property type="match status" value="1"/>
</dbReference>
<keyword evidence="1" id="KW-0732">Signal</keyword>
<feature type="domain" description="Surface glycan-binding protein B xyloglucan binding" evidence="3">
    <location>
        <begin position="549"/>
        <end position="716"/>
    </location>
</feature>
<feature type="domain" description="IPT/TIG" evidence="2">
    <location>
        <begin position="212"/>
        <end position="279"/>
    </location>
</feature>
<evidence type="ECO:0000256" key="1">
    <source>
        <dbReference type="SAM" id="SignalP"/>
    </source>
</evidence>
<dbReference type="InterPro" id="IPR014756">
    <property type="entry name" value="Ig_E-set"/>
</dbReference>
<name>A0A1R3T0G5_9BACT</name>
<accession>A0A1R3T0G5</accession>
<dbReference type="Proteomes" id="UP000187464">
    <property type="component" value="Chromosome I"/>
</dbReference>
<evidence type="ECO:0000259" key="3">
    <source>
        <dbReference type="Pfam" id="PF18329"/>
    </source>
</evidence>
<dbReference type="Gene3D" id="2.60.40.10">
    <property type="entry name" value="Immunoglobulins"/>
    <property type="match status" value="5"/>
</dbReference>
<dbReference type="STRING" id="1642647.PSM36_3114"/>
<feature type="chain" id="PRO_5010372603" evidence="1">
    <location>
        <begin position="27"/>
        <end position="720"/>
    </location>
</feature>
<feature type="signal peptide" evidence="1">
    <location>
        <begin position="1"/>
        <end position="26"/>
    </location>
</feature>
<dbReference type="AlphaFoldDB" id="A0A1R3T0G5"/>
<dbReference type="InterPro" id="IPR040475">
    <property type="entry name" value="SGBP_B_XBD"/>
</dbReference>
<dbReference type="SUPFAM" id="SSF81296">
    <property type="entry name" value="E set domains"/>
    <property type="match status" value="2"/>
</dbReference>
<dbReference type="PROSITE" id="PS51257">
    <property type="entry name" value="PROKAR_LIPOPROTEIN"/>
    <property type="match status" value="1"/>
</dbReference>
<dbReference type="GO" id="GO:0030247">
    <property type="term" value="F:polysaccharide binding"/>
    <property type="evidence" value="ECO:0007669"/>
    <property type="project" value="InterPro"/>
</dbReference>
<reference evidence="4 5" key="1">
    <citation type="submission" date="2016-08" db="EMBL/GenBank/DDBJ databases">
        <authorList>
            <person name="Seilhamer J.J."/>
        </authorList>
    </citation>
    <scope>NUCLEOTIDE SEQUENCE [LARGE SCALE GENOMIC DNA]</scope>
    <source>
        <strain evidence="4">M3/6</strain>
    </source>
</reference>
<sequence length="720" mass="76848">MNKRFNIASFGMMCLILVSALFIVSACDNGDDLSTDQMTDTGITVKAFGPSPALRGGELRFVGTNVDKATAVVIPGVPEITEFTKKEKTEVRVIIPQTAQPGYVILRTSQGDITPKTMLTFLEPIVIESITSSKVKAGDEFEIKGDYLNLIARVVFQENVAVDSTDFVSQSREKIIVKVPLKARSGEIMIANGEEIPIEVYSGDLLADIVEPVITSVTPSTVKAGSDVNIAGTDFDLVEKVIFGGEKNASKFTVSEDKKSITATVPADAQDGPVMLVAYSGAEIVSETSLTLKMPVAAIENKKVKNGENITVTGTDLDLVTAVWFDELEAEFSYADGKLSVTVPETAVSNHIKFVTASSKDLSITGITYVVPAISSIAPTSITAGDNITITGTDLDLVREIIFSTGEGTVSVALTSAPDPNSITIQSPFTATSGKVDLKTVNETIVTSSQSLTIAPALLAAITEMPEAVKPGALVTVKGINLSTVTKIEFRYKNGTIIPATSFLPNQDGTSLQMYAPAALGKVDLILINPVGPSVAYPLSIGLTDPIADPSLIIFDFEDVGGNNVLNNACDWGGICGVKGGDESGHFFEVMPTSTNITGYWYIADNWIEAPYPSISGITDYVLKMDIRLKNDIPVPSGWHVLNIRIAGNVEYNIMPYLQKGSVYTTEGEWKTITIPLTDIPGLSDPTSTGGDWGLIYNKDASVSFPTVGLCIDNIRYELK</sequence>
<dbReference type="EMBL" id="LT605205">
    <property type="protein sequence ID" value="SCD21903.1"/>
    <property type="molecule type" value="Genomic_DNA"/>
</dbReference>
<dbReference type="KEGG" id="psac:PSM36_3114"/>